<sequence>MKVLVEAAESATKLVIKGERRKNVDGDVVRTGTLDSDLYLNEQESVMNIHGKNGAGKCFVMAVQLFSDAALVSWSGAHNMYPIRARFPNVITGVSQWVTVGYLPHLKPRHAHTRNEDDKNRVGDLGAAQLAACSRSVAATLAVQLEAALLFDKHTGTGRIKQIGAMHSATPFVPILAAVHGLGTGMMALYKSISFDSLRVVKLGMLKDLGAKIPQLLAALCQGGEARYGSVANSLIAVNERVLFLGRLCKASKYPPGCLVPPDFTQATLTGSDWRHAVAYWPAMVAGLFARRHDASVAPFDSARRQSPYGTPLRRRKKSTKKRARSVSPAAADSLSAYLAGASDCTGDEAECDDHQPVIVNAAGAMYEKAFPGMSISDAVLEVVCRAAALTGRLCGDKRAPGMTITEKEAKELADEAHTFVTKYVAGLLGAMNTSKIHRLANHLFAALMDHGTLTDGDTSVNEGVHKKCKRMYARTNKMVDDYTLQMLRVCETLSHVLDEAAKEQAEAERLERVARGEGSVSAIATEADADPPSREWSGGALRIPPVGDEDSSGDEADTRREPVKGQRLYGRRSRVRDLIDLANHGVSSELGAALGVSDEEELVVRHSMAFKPTLEWGGLLVKQRAHCTESNHGMPWYDFIRYSDPSAPDKVGFGRVLHAVYGIGGRPTRALVVQRLELAAADEGCVRTRFGFTRLRWSMAGGAAVPSLSVVGVKDVLRLEQVEPDFVPLTERDGMFARPGTPTSSEEWRRRRFFVNPFHSWTSTSIADT</sequence>
<dbReference type="Proteomes" id="UP000798662">
    <property type="component" value="Chromosome 1"/>
</dbReference>
<accession>A0ACC3BIT1</accession>
<protein>
    <submittedName>
        <fullName evidence="1">Uncharacterized protein</fullName>
    </submittedName>
</protein>
<evidence type="ECO:0000313" key="1">
    <source>
        <dbReference type="EMBL" id="KAK1857533.1"/>
    </source>
</evidence>
<dbReference type="EMBL" id="CM020618">
    <property type="protein sequence ID" value="KAK1857533.1"/>
    <property type="molecule type" value="Genomic_DNA"/>
</dbReference>
<keyword evidence="2" id="KW-1185">Reference proteome</keyword>
<evidence type="ECO:0000313" key="2">
    <source>
        <dbReference type="Proteomes" id="UP000798662"/>
    </source>
</evidence>
<organism evidence="1 2">
    <name type="scientific">Pyropia yezoensis</name>
    <name type="common">Susabi-nori</name>
    <name type="synonym">Porphyra yezoensis</name>
    <dbReference type="NCBI Taxonomy" id="2788"/>
    <lineage>
        <taxon>Eukaryota</taxon>
        <taxon>Rhodophyta</taxon>
        <taxon>Bangiophyceae</taxon>
        <taxon>Bangiales</taxon>
        <taxon>Bangiaceae</taxon>
        <taxon>Pyropia</taxon>
    </lineage>
</organism>
<name>A0ACC3BIT1_PYRYE</name>
<proteinExistence type="predicted"/>
<comment type="caution">
    <text evidence="1">The sequence shown here is derived from an EMBL/GenBank/DDBJ whole genome shotgun (WGS) entry which is preliminary data.</text>
</comment>
<gene>
    <name evidence="1" type="ORF">I4F81_000150</name>
</gene>
<reference evidence="1" key="1">
    <citation type="submission" date="2019-11" db="EMBL/GenBank/DDBJ databases">
        <title>Nori genome reveals adaptations in red seaweeds to the harsh intertidal environment.</title>
        <authorList>
            <person name="Wang D."/>
            <person name="Mao Y."/>
        </authorList>
    </citation>
    <scope>NUCLEOTIDE SEQUENCE</scope>
    <source>
        <tissue evidence="1">Gametophyte</tissue>
    </source>
</reference>